<feature type="compositionally biased region" description="Low complexity" evidence="8">
    <location>
        <begin position="222"/>
        <end position="231"/>
    </location>
</feature>
<proteinExistence type="predicted"/>
<dbReference type="GO" id="GO:0005886">
    <property type="term" value="C:plasma membrane"/>
    <property type="evidence" value="ECO:0007669"/>
    <property type="project" value="TreeGrafter"/>
</dbReference>
<dbReference type="SUPFAM" id="SSF57850">
    <property type="entry name" value="RING/U-box"/>
    <property type="match status" value="1"/>
</dbReference>
<evidence type="ECO:0000313" key="10">
    <source>
        <dbReference type="EMBL" id="KRJ98123.1"/>
    </source>
</evidence>
<protein>
    <recommendedName>
        <fullName evidence="2">RING-type E3 ubiquitin transferase</fullName>
        <ecNumber evidence="2">2.3.2.27</ecNumber>
    </recommendedName>
</protein>
<dbReference type="EMBL" id="CM000157">
    <property type="protein sequence ID" value="KRJ98123.1"/>
    <property type="molecule type" value="Genomic_DNA"/>
</dbReference>
<keyword evidence="6" id="KW-0862">Zinc</keyword>
<dbReference type="GO" id="GO:0099536">
    <property type="term" value="P:synaptic signaling"/>
    <property type="evidence" value="ECO:0007669"/>
    <property type="project" value="TreeGrafter"/>
</dbReference>
<feature type="region of interest" description="Disordered" evidence="8">
    <location>
        <begin position="319"/>
        <end position="338"/>
    </location>
</feature>
<feature type="compositionally biased region" description="Polar residues" evidence="8">
    <location>
        <begin position="388"/>
        <end position="398"/>
    </location>
</feature>
<keyword evidence="11" id="KW-1185">Reference proteome</keyword>
<reference evidence="10 11" key="1">
    <citation type="journal article" date="2007" name="Nature">
        <title>Evolution of genes and genomes on the Drosophila phylogeny.</title>
        <authorList>
            <consortium name="Drosophila 12 Genomes Consortium"/>
            <person name="Clark A.G."/>
            <person name="Eisen M.B."/>
            <person name="Smith D.R."/>
            <person name="Bergman C.M."/>
            <person name="Oliver B."/>
            <person name="Markow T.A."/>
            <person name="Kaufman T.C."/>
            <person name="Kellis M."/>
            <person name="Gelbart W."/>
            <person name="Iyer V.N."/>
            <person name="Pollard D.A."/>
            <person name="Sackton T.B."/>
            <person name="Larracuente A.M."/>
            <person name="Singh N.D."/>
            <person name="Abad J.P."/>
            <person name="Abt D.N."/>
            <person name="Adryan B."/>
            <person name="Aguade M."/>
            <person name="Akashi H."/>
            <person name="Anderson W.W."/>
            <person name="Aquadro C.F."/>
            <person name="Ardell D.H."/>
            <person name="Arguello R."/>
            <person name="Artieri C.G."/>
            <person name="Barbash D.A."/>
            <person name="Barker D."/>
            <person name="Barsanti P."/>
            <person name="Batterham P."/>
            <person name="Batzoglou S."/>
            <person name="Begun D."/>
            <person name="Bhutkar A."/>
            <person name="Blanco E."/>
            <person name="Bosak S.A."/>
            <person name="Bradley R.K."/>
            <person name="Brand A.D."/>
            <person name="Brent M.R."/>
            <person name="Brooks A.N."/>
            <person name="Brown R.H."/>
            <person name="Butlin R.K."/>
            <person name="Caggese C."/>
            <person name="Calvi B.R."/>
            <person name="Bernardo de Carvalho A."/>
            <person name="Caspi A."/>
            <person name="Castrezana S."/>
            <person name="Celniker S.E."/>
            <person name="Chang J.L."/>
            <person name="Chapple C."/>
            <person name="Chatterji S."/>
            <person name="Chinwalla A."/>
            <person name="Civetta A."/>
            <person name="Clifton S.W."/>
            <person name="Comeron J.M."/>
            <person name="Costello J.C."/>
            <person name="Coyne J.A."/>
            <person name="Daub J."/>
            <person name="David R.G."/>
            <person name="Delcher A.L."/>
            <person name="Delehaunty K."/>
            <person name="Do C.B."/>
            <person name="Ebling H."/>
            <person name="Edwards K."/>
            <person name="Eickbush T."/>
            <person name="Evans J.D."/>
            <person name="Filipski A."/>
            <person name="Findeiss S."/>
            <person name="Freyhult E."/>
            <person name="Fulton L."/>
            <person name="Fulton R."/>
            <person name="Garcia A.C."/>
            <person name="Gardiner A."/>
            <person name="Garfield D.A."/>
            <person name="Garvin B.E."/>
            <person name="Gibson G."/>
            <person name="Gilbert D."/>
            <person name="Gnerre S."/>
            <person name="Godfrey J."/>
            <person name="Good R."/>
            <person name="Gotea V."/>
            <person name="Gravely B."/>
            <person name="Greenberg A.J."/>
            <person name="Griffiths-Jones S."/>
            <person name="Gross S."/>
            <person name="Guigo R."/>
            <person name="Gustafson E.A."/>
            <person name="Haerty W."/>
            <person name="Hahn M.W."/>
            <person name="Halligan D.L."/>
            <person name="Halpern A.L."/>
            <person name="Halter G.M."/>
            <person name="Han M.V."/>
            <person name="Heger A."/>
            <person name="Hillier L."/>
            <person name="Hinrichs A.S."/>
            <person name="Holmes I."/>
            <person name="Hoskins R.A."/>
            <person name="Hubisz M.J."/>
            <person name="Hultmark D."/>
            <person name="Huntley M.A."/>
            <person name="Jaffe D.B."/>
            <person name="Jagadeeshan S."/>
            <person name="Jeck W.R."/>
            <person name="Johnson J."/>
            <person name="Jones C.D."/>
            <person name="Jordan W.C."/>
            <person name="Karpen G.H."/>
            <person name="Kataoka E."/>
            <person name="Keightley P.D."/>
            <person name="Kheradpour P."/>
            <person name="Kirkness E.F."/>
            <person name="Koerich L.B."/>
            <person name="Kristiansen K."/>
            <person name="Kudrna D."/>
            <person name="Kulathinal R.J."/>
            <person name="Kumar S."/>
            <person name="Kwok R."/>
            <person name="Lander E."/>
            <person name="Langley C.H."/>
            <person name="Lapoint R."/>
            <person name="Lazzaro B.P."/>
            <person name="Lee S.J."/>
            <person name="Levesque L."/>
            <person name="Li R."/>
            <person name="Lin C.F."/>
            <person name="Lin M.F."/>
            <person name="Lindblad-Toh K."/>
            <person name="Llopart A."/>
            <person name="Long M."/>
            <person name="Low L."/>
            <person name="Lozovsky E."/>
            <person name="Lu J."/>
            <person name="Luo M."/>
            <person name="Machado C.A."/>
            <person name="Makalowski W."/>
            <person name="Marzo M."/>
            <person name="Matsuda M."/>
            <person name="Matzkin L."/>
            <person name="McAllister B."/>
            <person name="McBride C.S."/>
            <person name="McKernan B."/>
            <person name="McKernan K."/>
            <person name="Mendez-Lago M."/>
            <person name="Minx P."/>
            <person name="Mollenhauer M.U."/>
            <person name="Montooth K."/>
            <person name="Mount S.M."/>
            <person name="Mu X."/>
            <person name="Myers E."/>
            <person name="Negre B."/>
            <person name="Newfeld S."/>
            <person name="Nielsen R."/>
            <person name="Noor M.A."/>
            <person name="O'Grady P."/>
            <person name="Pachter L."/>
            <person name="Papaceit M."/>
            <person name="Parisi M.J."/>
            <person name="Parisi M."/>
            <person name="Parts L."/>
            <person name="Pedersen J.S."/>
            <person name="Pesole G."/>
            <person name="Phillippy A.M."/>
            <person name="Ponting C.P."/>
            <person name="Pop M."/>
            <person name="Porcelli D."/>
            <person name="Powell J.R."/>
            <person name="Prohaska S."/>
            <person name="Pruitt K."/>
            <person name="Puig M."/>
            <person name="Quesneville H."/>
            <person name="Ram K.R."/>
            <person name="Rand D."/>
            <person name="Rasmussen M.D."/>
            <person name="Reed L.K."/>
            <person name="Reenan R."/>
            <person name="Reily A."/>
            <person name="Remington K.A."/>
            <person name="Rieger T.T."/>
            <person name="Ritchie M.G."/>
            <person name="Robin C."/>
            <person name="Rogers Y.H."/>
            <person name="Rohde C."/>
            <person name="Rozas J."/>
            <person name="Rubenfield M.J."/>
            <person name="Ruiz A."/>
            <person name="Russo S."/>
            <person name="Salzberg S.L."/>
            <person name="Sanchez-Gracia A."/>
            <person name="Saranga D.J."/>
            <person name="Sato H."/>
            <person name="Schaeffer S.W."/>
            <person name="Schatz M.C."/>
            <person name="Schlenke T."/>
            <person name="Schwartz R."/>
            <person name="Segarra C."/>
            <person name="Singh R.S."/>
            <person name="Sirot L."/>
            <person name="Sirota M."/>
            <person name="Sisneros N.B."/>
            <person name="Smith C.D."/>
            <person name="Smith T.F."/>
            <person name="Spieth J."/>
            <person name="Stage D.E."/>
            <person name="Stark A."/>
            <person name="Stephan W."/>
            <person name="Strausberg R.L."/>
            <person name="Strempel S."/>
            <person name="Sturgill D."/>
            <person name="Sutton G."/>
            <person name="Sutton G.G."/>
            <person name="Tao W."/>
            <person name="Teichmann S."/>
            <person name="Tobari Y.N."/>
            <person name="Tomimura Y."/>
            <person name="Tsolas J.M."/>
            <person name="Valente V.L."/>
            <person name="Venter E."/>
            <person name="Venter J.C."/>
            <person name="Vicario S."/>
            <person name="Vieira F.G."/>
            <person name="Vilella A.J."/>
            <person name="Villasante A."/>
            <person name="Walenz B."/>
            <person name="Wang J."/>
            <person name="Wasserman M."/>
            <person name="Watts T."/>
            <person name="Wilson D."/>
            <person name="Wilson R.K."/>
            <person name="Wing R.A."/>
            <person name="Wolfner M.F."/>
            <person name="Wong A."/>
            <person name="Wong G.K."/>
            <person name="Wu C.I."/>
            <person name="Wu G."/>
            <person name="Yamamoto D."/>
            <person name="Yang H.P."/>
            <person name="Yang S.P."/>
            <person name="Yorke J.A."/>
            <person name="Yoshida K."/>
            <person name="Zdobnov E."/>
            <person name="Zhang P."/>
            <person name="Zhang Y."/>
            <person name="Zimin A.V."/>
            <person name="Baldwin J."/>
            <person name="Abdouelleil A."/>
            <person name="Abdulkadir J."/>
            <person name="Abebe A."/>
            <person name="Abera B."/>
            <person name="Abreu J."/>
            <person name="Acer S.C."/>
            <person name="Aftuck L."/>
            <person name="Alexander A."/>
            <person name="An P."/>
            <person name="Anderson E."/>
            <person name="Anderson S."/>
            <person name="Arachi H."/>
            <person name="Azer M."/>
            <person name="Bachantsang P."/>
            <person name="Barry A."/>
            <person name="Bayul T."/>
            <person name="Berlin A."/>
            <person name="Bessette D."/>
            <person name="Bloom T."/>
            <person name="Blye J."/>
            <person name="Boguslavskiy L."/>
            <person name="Bonnet C."/>
            <person name="Boukhgalter B."/>
            <person name="Bourzgui I."/>
            <person name="Brown A."/>
            <person name="Cahill P."/>
            <person name="Channer S."/>
            <person name="Cheshatsang Y."/>
            <person name="Chuda L."/>
            <person name="Citroen M."/>
            <person name="Collymore A."/>
            <person name="Cooke P."/>
            <person name="Costello M."/>
            <person name="D'Aco K."/>
            <person name="Daza R."/>
            <person name="De Haan G."/>
            <person name="DeGray S."/>
            <person name="DeMaso C."/>
            <person name="Dhargay N."/>
            <person name="Dooley K."/>
            <person name="Dooley E."/>
            <person name="Doricent M."/>
            <person name="Dorje P."/>
            <person name="Dorjee K."/>
            <person name="Dupes A."/>
            <person name="Elong R."/>
            <person name="Falk J."/>
            <person name="Farina A."/>
            <person name="Faro S."/>
            <person name="Ferguson D."/>
            <person name="Fisher S."/>
            <person name="Foley C.D."/>
            <person name="Franke A."/>
            <person name="Friedrich D."/>
            <person name="Gadbois L."/>
            <person name="Gearin G."/>
            <person name="Gearin C.R."/>
            <person name="Giannoukos G."/>
            <person name="Goode T."/>
            <person name="Graham J."/>
            <person name="Grandbois E."/>
            <person name="Grewal S."/>
            <person name="Gyaltsen K."/>
            <person name="Hafez N."/>
            <person name="Hagos B."/>
            <person name="Hall J."/>
            <person name="Henson C."/>
            <person name="Hollinger A."/>
            <person name="Honan T."/>
            <person name="Huard M.D."/>
            <person name="Hughes L."/>
            <person name="Hurhula B."/>
            <person name="Husby M.E."/>
            <person name="Kamat A."/>
            <person name="Kanga B."/>
            <person name="Kashin S."/>
            <person name="Khazanovich D."/>
            <person name="Kisner P."/>
            <person name="Lance K."/>
            <person name="Lara M."/>
            <person name="Lee W."/>
            <person name="Lennon N."/>
            <person name="Letendre F."/>
            <person name="LeVine R."/>
            <person name="Lipovsky A."/>
            <person name="Liu X."/>
            <person name="Liu J."/>
            <person name="Liu S."/>
            <person name="Lokyitsang T."/>
            <person name="Lokyitsang Y."/>
            <person name="Lubonja R."/>
            <person name="Lui A."/>
            <person name="MacDonald P."/>
            <person name="Magnisalis V."/>
            <person name="Maru K."/>
            <person name="Matthews C."/>
            <person name="McCusker W."/>
            <person name="McDonough S."/>
            <person name="Mehta T."/>
            <person name="Meldrim J."/>
            <person name="Meneus L."/>
            <person name="Mihai O."/>
            <person name="Mihalev A."/>
            <person name="Mihova T."/>
            <person name="Mittelman R."/>
            <person name="Mlenga V."/>
            <person name="Montmayeur A."/>
            <person name="Mulrain L."/>
            <person name="Navidi A."/>
            <person name="Naylor J."/>
            <person name="Negash T."/>
            <person name="Nguyen T."/>
            <person name="Nguyen N."/>
            <person name="Nicol R."/>
            <person name="Norbu C."/>
            <person name="Norbu N."/>
            <person name="Novod N."/>
            <person name="O'Neill B."/>
            <person name="Osman S."/>
            <person name="Markiewicz E."/>
            <person name="Oyono O.L."/>
            <person name="Patti C."/>
            <person name="Phunkhang P."/>
            <person name="Pierre F."/>
            <person name="Priest M."/>
            <person name="Raghuraman S."/>
            <person name="Rege F."/>
            <person name="Reyes R."/>
            <person name="Rise C."/>
            <person name="Rogov P."/>
            <person name="Ross K."/>
            <person name="Ryan E."/>
            <person name="Settipalli S."/>
            <person name="Shea T."/>
            <person name="Sherpa N."/>
            <person name="Shi L."/>
            <person name="Shih D."/>
            <person name="Sparrow T."/>
            <person name="Spaulding J."/>
            <person name="Stalker J."/>
            <person name="Stange-Thomann N."/>
            <person name="Stavropoulos S."/>
            <person name="Stone C."/>
            <person name="Strader C."/>
            <person name="Tesfaye S."/>
            <person name="Thomson T."/>
            <person name="Thoulutsang Y."/>
            <person name="Thoulutsang D."/>
            <person name="Topham K."/>
            <person name="Topping I."/>
            <person name="Tsamla T."/>
            <person name="Vassiliev H."/>
            <person name="Vo A."/>
            <person name="Wangchuk T."/>
            <person name="Wangdi T."/>
            <person name="Weiand M."/>
            <person name="Wilkinson J."/>
            <person name="Wilson A."/>
            <person name="Yadav S."/>
            <person name="Young G."/>
            <person name="Yu Q."/>
            <person name="Zembek L."/>
            <person name="Zhong D."/>
            <person name="Zimmer A."/>
            <person name="Zwirko Z."/>
            <person name="Jaffe D.B."/>
            <person name="Alvarez P."/>
            <person name="Brockman W."/>
            <person name="Butler J."/>
            <person name="Chin C."/>
            <person name="Gnerre S."/>
            <person name="Grabherr M."/>
            <person name="Kleber M."/>
            <person name="Mauceli E."/>
            <person name="MacCallum I."/>
        </authorList>
    </citation>
    <scope>NUCLEOTIDE SEQUENCE [LARGE SCALE GENOMIC DNA]</scope>
    <source>
        <strain evidence="11">Tai18E2 / Tucson 14021-0261.01</strain>
    </source>
</reference>
<feature type="compositionally biased region" description="Polar residues" evidence="8">
    <location>
        <begin position="321"/>
        <end position="338"/>
    </location>
</feature>
<evidence type="ECO:0000256" key="1">
    <source>
        <dbReference type="ARBA" id="ARBA00000900"/>
    </source>
</evidence>
<evidence type="ECO:0000256" key="6">
    <source>
        <dbReference type="ARBA" id="ARBA00022833"/>
    </source>
</evidence>
<dbReference type="GO" id="GO:0008270">
    <property type="term" value="F:zinc ion binding"/>
    <property type="evidence" value="ECO:0007669"/>
    <property type="project" value="UniProtKB-KW"/>
</dbReference>
<dbReference type="EC" id="2.3.2.27" evidence="2"/>
<dbReference type="InterPro" id="IPR000433">
    <property type="entry name" value="Znf_ZZ"/>
</dbReference>
<name>A0A0R1DL93_DROYA</name>
<dbReference type="InterPro" id="IPR050774">
    <property type="entry name" value="KCMF1/Dystrophin"/>
</dbReference>
<keyword evidence="5 7" id="KW-0863">Zinc-finger</keyword>
<evidence type="ECO:0000256" key="2">
    <source>
        <dbReference type="ARBA" id="ARBA00012483"/>
    </source>
</evidence>
<feature type="region of interest" description="Disordered" evidence="8">
    <location>
        <begin position="155"/>
        <end position="234"/>
    </location>
</feature>
<dbReference type="InterPro" id="IPR043145">
    <property type="entry name" value="Znf_ZZ_sf"/>
</dbReference>
<dbReference type="Proteomes" id="UP000002282">
    <property type="component" value="Chromosome 2L"/>
</dbReference>
<evidence type="ECO:0000256" key="5">
    <source>
        <dbReference type="ARBA" id="ARBA00022771"/>
    </source>
</evidence>
<organism evidence="10 11">
    <name type="scientific">Drosophila yakuba</name>
    <name type="common">Fruit fly</name>
    <dbReference type="NCBI Taxonomy" id="7245"/>
    <lineage>
        <taxon>Eukaryota</taxon>
        <taxon>Metazoa</taxon>
        <taxon>Ecdysozoa</taxon>
        <taxon>Arthropoda</taxon>
        <taxon>Hexapoda</taxon>
        <taxon>Insecta</taxon>
        <taxon>Pterygota</taxon>
        <taxon>Neoptera</taxon>
        <taxon>Endopterygota</taxon>
        <taxon>Diptera</taxon>
        <taxon>Brachycera</taxon>
        <taxon>Muscomorpha</taxon>
        <taxon>Ephydroidea</taxon>
        <taxon>Drosophilidae</taxon>
        <taxon>Drosophila</taxon>
        <taxon>Sophophora</taxon>
    </lineage>
</organism>
<dbReference type="PROSITE" id="PS50135">
    <property type="entry name" value="ZF_ZZ_2"/>
    <property type="match status" value="1"/>
</dbReference>
<dbReference type="OrthoDB" id="2122982at2759"/>
<evidence type="ECO:0000259" key="9">
    <source>
        <dbReference type="PROSITE" id="PS50135"/>
    </source>
</evidence>
<dbReference type="GO" id="GO:0045202">
    <property type="term" value="C:synapse"/>
    <property type="evidence" value="ECO:0007669"/>
    <property type="project" value="GOC"/>
</dbReference>
<evidence type="ECO:0000256" key="7">
    <source>
        <dbReference type="PROSITE-ProRule" id="PRU00228"/>
    </source>
</evidence>
<keyword evidence="3" id="KW-0808">Transferase</keyword>
<sequence>MNRHERIECKGCGKQSFTFRCYRCLSCQDFDLCEGCYDNDFTTATHPFDHPVVCVLIPSDVELYFGGEYISNYPPQSYRCPYCKRWGFNESTFLEHVSAMHPDASPLLVSTMVGLFEQQQAARLFLESEQLASITVAATSRNELMRRPEGSMALYLEPLNRDGSYRRGGDTNGETRTRRCSPDGRDRLQALVRDRNSRVTRRSAGPATRSSPMTSRPPPAPASRNNSSNNTQMDMNNDLVSMAARSRLNVIQGNVEAPAPFGVSGSATSQPQQQQQVVAPSPNAAAAPIVTHPSLIEMMRFYDEAGLQPFAAPSGRAIRTRSANSAPPATSSGNSTRTIHVYGPTSAFTQAPHNPRSLTLAPELFSRDERQRSARMPSFQANPGALQRQGSSTRPLTTRSVEFSELPPEESDLPLILGTSSIENMLRCLNEDPAKAAKQRDQERRRFLCYRFVAPRTSKRSQNHFLLLRAEFVSQVLYSAFCDEDIQGVSFPILGNISKLRTLPGNVISGAGDAEKIPSPP</sequence>
<reference evidence="10 11" key="2">
    <citation type="journal article" date="2007" name="PLoS Biol.">
        <title>Principles of genome evolution in the Drosophila melanogaster species group.</title>
        <authorList>
            <person name="Ranz J.M."/>
            <person name="Maurin D."/>
            <person name="Chan Y.S."/>
            <person name="von Grotthuss M."/>
            <person name="Hillier L.W."/>
            <person name="Roote J."/>
            <person name="Ashburner M."/>
            <person name="Bergman C.M."/>
        </authorList>
    </citation>
    <scope>NUCLEOTIDE SEQUENCE [LARGE SCALE GENOMIC DNA]</scope>
    <source>
        <strain evidence="11">Tai18E2 / Tucson 14021-0261.01</strain>
    </source>
</reference>
<evidence type="ECO:0000256" key="8">
    <source>
        <dbReference type="SAM" id="MobiDB-lite"/>
    </source>
</evidence>
<dbReference type="GO" id="GO:0061630">
    <property type="term" value="F:ubiquitin protein ligase activity"/>
    <property type="evidence" value="ECO:0007669"/>
    <property type="project" value="UniProtKB-EC"/>
</dbReference>
<dbReference type="Pfam" id="PF00569">
    <property type="entry name" value="ZZ"/>
    <property type="match status" value="1"/>
</dbReference>
<evidence type="ECO:0000313" key="11">
    <source>
        <dbReference type="Proteomes" id="UP000002282"/>
    </source>
</evidence>
<dbReference type="GO" id="GO:0023051">
    <property type="term" value="P:regulation of signaling"/>
    <property type="evidence" value="ECO:0007669"/>
    <property type="project" value="UniProtKB-ARBA"/>
</dbReference>
<dbReference type="SMART" id="SM00291">
    <property type="entry name" value="ZnF_ZZ"/>
    <property type="match status" value="1"/>
</dbReference>
<evidence type="ECO:0000256" key="3">
    <source>
        <dbReference type="ARBA" id="ARBA00022679"/>
    </source>
</evidence>
<dbReference type="PROSITE" id="PS01357">
    <property type="entry name" value="ZF_ZZ_1"/>
    <property type="match status" value="1"/>
</dbReference>
<dbReference type="AlphaFoldDB" id="A0A0R1DL93"/>
<dbReference type="GO" id="GO:0010646">
    <property type="term" value="P:regulation of cell communication"/>
    <property type="evidence" value="ECO:0007669"/>
    <property type="project" value="UniProtKB-ARBA"/>
</dbReference>
<feature type="region of interest" description="Disordered" evidence="8">
    <location>
        <begin position="369"/>
        <end position="398"/>
    </location>
</feature>
<dbReference type="PANTHER" id="PTHR12268:SF13">
    <property type="entry name" value="E3 UBIQUITIN-PROTEIN LIGASE KCMF1"/>
    <property type="match status" value="1"/>
</dbReference>
<accession>A0A0R1DL93</accession>
<dbReference type="CDD" id="cd02338">
    <property type="entry name" value="ZZ_PCMF_like"/>
    <property type="match status" value="1"/>
</dbReference>
<dbReference type="KEGG" id="dya:Dyak_GE29214"/>
<evidence type="ECO:0000256" key="4">
    <source>
        <dbReference type="ARBA" id="ARBA00022723"/>
    </source>
</evidence>
<feature type="domain" description="ZZ-type" evidence="9">
    <location>
        <begin position="4"/>
        <end position="60"/>
    </location>
</feature>
<comment type="catalytic activity">
    <reaction evidence="1">
        <text>S-ubiquitinyl-[E2 ubiquitin-conjugating enzyme]-L-cysteine + [acceptor protein]-L-lysine = [E2 ubiquitin-conjugating enzyme]-L-cysteine + N(6)-ubiquitinyl-[acceptor protein]-L-lysine.</text>
        <dbReference type="EC" id="2.3.2.27"/>
    </reaction>
</comment>
<dbReference type="Gene3D" id="3.30.60.90">
    <property type="match status" value="1"/>
</dbReference>
<feature type="compositionally biased region" description="Basic and acidic residues" evidence="8">
    <location>
        <begin position="159"/>
        <end position="197"/>
    </location>
</feature>
<keyword evidence="4" id="KW-0479">Metal-binding</keyword>
<dbReference type="PANTHER" id="PTHR12268">
    <property type="entry name" value="E3 UBIQUITIN-PROTEIN LIGASE KCMF1"/>
    <property type="match status" value="1"/>
</dbReference>
<gene>
    <name evidence="10" type="primary">Dyak\GE29214</name>
    <name evidence="10" type="synonym">GE29214</name>
    <name evidence="10" type="ORF">Dyak_GE29214</name>
</gene>